<reference evidence="3" key="1">
    <citation type="journal article" date="2019" name="Int. J. Syst. Evol. Microbiol.">
        <title>The Global Catalogue of Microorganisms (GCM) 10K type strain sequencing project: providing services to taxonomists for standard genome sequencing and annotation.</title>
        <authorList>
            <consortium name="The Broad Institute Genomics Platform"/>
            <consortium name="The Broad Institute Genome Sequencing Center for Infectious Disease"/>
            <person name="Wu L."/>
            <person name="Ma J."/>
        </authorList>
    </citation>
    <scope>NUCLEOTIDE SEQUENCE [LARGE SCALE GENOMIC DNA]</scope>
    <source>
        <strain evidence="3">JCM 16578</strain>
    </source>
</reference>
<evidence type="ECO:0000313" key="3">
    <source>
        <dbReference type="Proteomes" id="UP001501563"/>
    </source>
</evidence>
<protein>
    <submittedName>
        <fullName evidence="2">Alpha/beta hydrolase</fullName>
    </submittedName>
</protein>
<dbReference type="SUPFAM" id="SSF53474">
    <property type="entry name" value="alpha/beta-Hydrolases"/>
    <property type="match status" value="1"/>
</dbReference>
<evidence type="ECO:0000259" key="1">
    <source>
        <dbReference type="Pfam" id="PF12697"/>
    </source>
</evidence>
<dbReference type="InterPro" id="IPR029058">
    <property type="entry name" value="AB_hydrolase_fold"/>
</dbReference>
<evidence type="ECO:0000313" key="2">
    <source>
        <dbReference type="EMBL" id="GAA3902228.1"/>
    </source>
</evidence>
<keyword evidence="2" id="KW-0378">Hydrolase</keyword>
<dbReference type="Gene3D" id="3.40.50.1820">
    <property type="entry name" value="alpha/beta hydrolase"/>
    <property type="match status" value="1"/>
</dbReference>
<comment type="caution">
    <text evidence="2">The sequence shown here is derived from an EMBL/GenBank/DDBJ whole genome shotgun (WGS) entry which is preliminary data.</text>
</comment>
<gene>
    <name evidence="2" type="ORF">GCM10022207_84080</name>
</gene>
<dbReference type="InterPro" id="IPR000073">
    <property type="entry name" value="AB_hydrolase_1"/>
</dbReference>
<dbReference type="InterPro" id="IPR052897">
    <property type="entry name" value="Sec-Metab_Biosynth_Hydrolase"/>
</dbReference>
<accession>A0ABP7LJD0</accession>
<dbReference type="GO" id="GO:0016787">
    <property type="term" value="F:hydrolase activity"/>
    <property type="evidence" value="ECO:0007669"/>
    <property type="project" value="UniProtKB-KW"/>
</dbReference>
<keyword evidence="3" id="KW-1185">Reference proteome</keyword>
<proteinExistence type="predicted"/>
<dbReference type="PANTHER" id="PTHR37017">
    <property type="entry name" value="AB HYDROLASE-1 DOMAIN-CONTAINING PROTEIN-RELATED"/>
    <property type="match status" value="1"/>
</dbReference>
<organism evidence="2 3">
    <name type="scientific">Streptomyces lannensis</name>
    <dbReference type="NCBI Taxonomy" id="766498"/>
    <lineage>
        <taxon>Bacteria</taxon>
        <taxon>Bacillati</taxon>
        <taxon>Actinomycetota</taxon>
        <taxon>Actinomycetes</taxon>
        <taxon>Kitasatosporales</taxon>
        <taxon>Streptomycetaceae</taxon>
        <taxon>Streptomyces</taxon>
    </lineage>
</organism>
<feature type="domain" description="AB hydrolase-1" evidence="1">
    <location>
        <begin position="10"/>
        <end position="235"/>
    </location>
</feature>
<dbReference type="PANTHER" id="PTHR37017:SF11">
    <property type="entry name" value="ESTERASE_LIPASE_THIOESTERASE DOMAIN-CONTAINING PROTEIN"/>
    <property type="match status" value="1"/>
</dbReference>
<sequence length="244" mass="25720">MTASKPTQTFVLVPGAWLGDWSWYPVARQLTERGYPTLALSMPGLTYNGSPAGLRLADAVDHVVSEVESRDLTDVVLVGHSWGGYPVTGAAHRLAGRVAKVIYFAAVVPEQGTPMIDENEQYAAMIRQAIAATPDGTVPVGLDAVEGVLMPGDPTPLQKLVSQLLLPQPGGYMTDSLDVPPVTKIGLDAAYVQCADDIALARPGTEFAARLGVEPAVIPGNHMTLLTDPAIVADALISALESRQ</sequence>
<dbReference type="RefSeq" id="WP_345554082.1">
    <property type="nucleotide sequence ID" value="NZ_BAAAZA010000049.1"/>
</dbReference>
<dbReference type="Pfam" id="PF12697">
    <property type="entry name" value="Abhydrolase_6"/>
    <property type="match status" value="1"/>
</dbReference>
<dbReference type="EMBL" id="BAAAZA010000049">
    <property type="protein sequence ID" value="GAA3902228.1"/>
    <property type="molecule type" value="Genomic_DNA"/>
</dbReference>
<dbReference type="Proteomes" id="UP001501563">
    <property type="component" value="Unassembled WGS sequence"/>
</dbReference>
<name>A0ABP7LJD0_9ACTN</name>